<evidence type="ECO:0000313" key="3">
    <source>
        <dbReference type="Proteomes" id="UP001589773"/>
    </source>
</evidence>
<accession>A0ABV6FLB8</accession>
<dbReference type="PANTHER" id="PTHR35561:SF1">
    <property type="entry name" value="RNA 2',3'-CYCLIC PHOSPHODIESTERASE"/>
    <property type="match status" value="1"/>
</dbReference>
<keyword evidence="1" id="KW-0378">Hydrolase</keyword>
<organism evidence="2 3">
    <name type="scientific">Massilia consociata</name>
    <dbReference type="NCBI Taxonomy" id="760117"/>
    <lineage>
        <taxon>Bacteria</taxon>
        <taxon>Pseudomonadati</taxon>
        <taxon>Pseudomonadota</taxon>
        <taxon>Betaproteobacteria</taxon>
        <taxon>Burkholderiales</taxon>
        <taxon>Oxalobacteraceae</taxon>
        <taxon>Telluria group</taxon>
        <taxon>Massilia</taxon>
    </lineage>
</organism>
<proteinExistence type="predicted"/>
<dbReference type="PANTHER" id="PTHR35561">
    <property type="entry name" value="RNA 2',3'-CYCLIC PHOSPHODIESTERASE"/>
    <property type="match status" value="1"/>
</dbReference>
<dbReference type="InterPro" id="IPR009097">
    <property type="entry name" value="Cyclic_Pdiesterase"/>
</dbReference>
<dbReference type="Proteomes" id="UP001589773">
    <property type="component" value="Unassembled WGS sequence"/>
</dbReference>
<name>A0ABV6FLB8_9BURK</name>
<dbReference type="Pfam" id="PF13563">
    <property type="entry name" value="2_5_RNA_ligase2"/>
    <property type="match status" value="1"/>
</dbReference>
<dbReference type="InterPro" id="IPR004175">
    <property type="entry name" value="RNA_CPDase"/>
</dbReference>
<dbReference type="EMBL" id="JBHLWP010000016">
    <property type="protein sequence ID" value="MFC0253820.1"/>
    <property type="molecule type" value="Genomic_DNA"/>
</dbReference>
<dbReference type="NCBIfam" id="TIGR02258">
    <property type="entry name" value="2_5_ligase"/>
    <property type="match status" value="1"/>
</dbReference>
<keyword evidence="3" id="KW-1185">Reference proteome</keyword>
<evidence type="ECO:0000313" key="2">
    <source>
        <dbReference type="EMBL" id="MFC0253820.1"/>
    </source>
</evidence>
<reference evidence="2 3" key="1">
    <citation type="submission" date="2024-09" db="EMBL/GenBank/DDBJ databases">
        <authorList>
            <person name="Sun Q."/>
            <person name="Mori K."/>
        </authorList>
    </citation>
    <scope>NUCLEOTIDE SEQUENCE [LARGE SCALE GENOMIC DNA]</scope>
    <source>
        <strain evidence="2 3">CCM 7792</strain>
    </source>
</reference>
<dbReference type="Gene3D" id="3.90.1140.10">
    <property type="entry name" value="Cyclic phosphodiesterase"/>
    <property type="match status" value="1"/>
</dbReference>
<dbReference type="RefSeq" id="WP_379680993.1">
    <property type="nucleotide sequence ID" value="NZ_JBHLWP010000016.1"/>
</dbReference>
<dbReference type="SUPFAM" id="SSF55144">
    <property type="entry name" value="LigT-like"/>
    <property type="match status" value="1"/>
</dbReference>
<sequence length="171" mass="19067">MSEQANPPSTRLFLALWPDPAVRHLLREWRDAWTWPKGASPVHPDKLHVTLHFLGGLPSERLPELLDGFTVPFTPFRLDLGRAALWHNGIAVLEPQAQPPGLLALHRRLSDALVALGLQPEARAYRPHVTMARRASGATVPLEGPPVLWDVRGYALVESKNGVYTVLRNYT</sequence>
<protein>
    <submittedName>
        <fullName evidence="2">RNA 2',3'-cyclic phosphodiesterase</fullName>
    </submittedName>
</protein>
<evidence type="ECO:0000256" key="1">
    <source>
        <dbReference type="ARBA" id="ARBA00022801"/>
    </source>
</evidence>
<comment type="caution">
    <text evidence="2">The sequence shown here is derived from an EMBL/GenBank/DDBJ whole genome shotgun (WGS) entry which is preliminary data.</text>
</comment>
<gene>
    <name evidence="2" type="primary">thpR</name>
    <name evidence="2" type="ORF">ACFFJK_18125</name>
</gene>